<proteinExistence type="predicted"/>
<dbReference type="KEGG" id="eke:EK0264_06400"/>
<dbReference type="Pfam" id="PF12680">
    <property type="entry name" value="SnoaL_2"/>
    <property type="match status" value="1"/>
</dbReference>
<accession>A0A7L4YLF1</accession>
<dbReference type="SUPFAM" id="SSF54427">
    <property type="entry name" value="NTF2-like"/>
    <property type="match status" value="1"/>
</dbReference>
<keyword evidence="3" id="KW-1185">Reference proteome</keyword>
<dbReference type="AlphaFoldDB" id="A0A7L4YLF1"/>
<dbReference type="EMBL" id="CP047156">
    <property type="protein sequence ID" value="QHB99949.1"/>
    <property type="molecule type" value="Genomic_DNA"/>
</dbReference>
<gene>
    <name evidence="2" type="ORF">EK0264_06400</name>
</gene>
<dbReference type="Gene3D" id="3.10.450.50">
    <property type="match status" value="1"/>
</dbReference>
<sequence length="136" mass="14606">MQEFQRAVEADDQEAIQALLADDVVFRSPAVHTPYRGKAATSVILAAVGQVFEDFRYTAAVEQDGLSVLVFEAHVGEFELEGADFIRVGDDGKIVDLRVMIRPLKGLNAVVEGMAKAIPGAMAQLGVSPEQMKASS</sequence>
<organism evidence="2 3">
    <name type="scientific">Epidermidibacterium keratini</name>
    <dbReference type="NCBI Taxonomy" id="1891644"/>
    <lineage>
        <taxon>Bacteria</taxon>
        <taxon>Bacillati</taxon>
        <taxon>Actinomycetota</taxon>
        <taxon>Actinomycetes</taxon>
        <taxon>Sporichthyales</taxon>
        <taxon>Sporichthyaceae</taxon>
        <taxon>Epidermidibacterium</taxon>
    </lineage>
</organism>
<dbReference type="OrthoDB" id="1163083at2"/>
<evidence type="ECO:0000313" key="3">
    <source>
        <dbReference type="Proteomes" id="UP000463857"/>
    </source>
</evidence>
<dbReference type="InParanoid" id="A0A7L4YLF1"/>
<evidence type="ECO:0000313" key="2">
    <source>
        <dbReference type="EMBL" id="QHB99949.1"/>
    </source>
</evidence>
<dbReference type="InterPro" id="IPR032710">
    <property type="entry name" value="NTF2-like_dom_sf"/>
</dbReference>
<reference evidence="2 3" key="1">
    <citation type="journal article" date="2018" name="Int. J. Syst. Evol. Microbiol.">
        <title>Epidermidibacterium keratini gen. nov., sp. nov., a member of the family Sporichthyaceae, isolated from keratin epidermis.</title>
        <authorList>
            <person name="Lee D.G."/>
            <person name="Trujillo M.E."/>
            <person name="Kang S."/>
            <person name="Nam J.J."/>
            <person name="Kim Y.J."/>
        </authorList>
    </citation>
    <scope>NUCLEOTIDE SEQUENCE [LARGE SCALE GENOMIC DNA]</scope>
    <source>
        <strain evidence="2 3">EPI-7</strain>
    </source>
</reference>
<evidence type="ECO:0000259" key="1">
    <source>
        <dbReference type="Pfam" id="PF12680"/>
    </source>
</evidence>
<dbReference type="RefSeq" id="WP_159544028.1">
    <property type="nucleotide sequence ID" value="NZ_CP047156.1"/>
</dbReference>
<feature type="domain" description="SnoaL-like" evidence="1">
    <location>
        <begin position="2"/>
        <end position="96"/>
    </location>
</feature>
<dbReference type="InterPro" id="IPR037401">
    <property type="entry name" value="SnoaL-like"/>
</dbReference>
<protein>
    <submittedName>
        <fullName evidence="2">Nuclear transport factor 2 family protein</fullName>
    </submittedName>
</protein>
<name>A0A7L4YLF1_9ACTN</name>
<dbReference type="Proteomes" id="UP000463857">
    <property type="component" value="Chromosome"/>
</dbReference>